<gene>
    <name evidence="1" type="ORF">KIPB_013754</name>
</gene>
<name>A0A391NSF1_9EUKA</name>
<proteinExistence type="predicted"/>
<organism evidence="1 2">
    <name type="scientific">Kipferlia bialata</name>
    <dbReference type="NCBI Taxonomy" id="797122"/>
    <lineage>
        <taxon>Eukaryota</taxon>
        <taxon>Metamonada</taxon>
        <taxon>Carpediemonas-like organisms</taxon>
        <taxon>Kipferlia</taxon>
    </lineage>
</organism>
<dbReference type="EMBL" id="BDIP01006703">
    <property type="protein sequence ID" value="GCA64261.1"/>
    <property type="molecule type" value="Genomic_DNA"/>
</dbReference>
<feature type="non-terminal residue" evidence="1">
    <location>
        <position position="1"/>
    </location>
</feature>
<protein>
    <submittedName>
        <fullName evidence="1">Uncharacterized protein</fullName>
    </submittedName>
</protein>
<reference evidence="1 2" key="1">
    <citation type="journal article" date="2018" name="PLoS ONE">
        <title>The draft genome of Kipferlia bialata reveals reductive genome evolution in fornicate parasites.</title>
        <authorList>
            <person name="Tanifuji G."/>
            <person name="Takabayashi S."/>
            <person name="Kume K."/>
            <person name="Takagi M."/>
            <person name="Nakayama T."/>
            <person name="Kamikawa R."/>
            <person name="Inagaki Y."/>
            <person name="Hashimoto T."/>
        </authorList>
    </citation>
    <scope>NUCLEOTIDE SEQUENCE [LARGE SCALE GENOMIC DNA]</scope>
    <source>
        <strain evidence="1">NY0173</strain>
    </source>
</reference>
<keyword evidence="2" id="KW-1185">Reference proteome</keyword>
<evidence type="ECO:0000313" key="2">
    <source>
        <dbReference type="Proteomes" id="UP000265618"/>
    </source>
</evidence>
<comment type="caution">
    <text evidence="1">The sequence shown here is derived from an EMBL/GenBank/DDBJ whole genome shotgun (WGS) entry which is preliminary data.</text>
</comment>
<accession>A0A391NSF1</accession>
<evidence type="ECO:0000313" key="1">
    <source>
        <dbReference type="EMBL" id="GCA64261.1"/>
    </source>
</evidence>
<sequence length="54" mass="5921">MSSVPSAASPLFQNIPLPHLTHSHAIASELDKYMKLMATMAAQTQRAKELANRD</sequence>
<dbReference type="AlphaFoldDB" id="A0A391NSF1"/>
<dbReference type="Proteomes" id="UP000265618">
    <property type="component" value="Unassembled WGS sequence"/>
</dbReference>